<name>A0ACD3ZV16_9BACI</name>
<keyword evidence="2" id="KW-1185">Reference proteome</keyword>
<accession>A0ACD3ZV16</accession>
<gene>
    <name evidence="1" type="ORF">M0696_13060</name>
</gene>
<organism evidence="1 2">
    <name type="scientific">Bacillus rugosus</name>
    <dbReference type="NCBI Taxonomy" id="2715209"/>
    <lineage>
        <taxon>Bacteria</taxon>
        <taxon>Bacillati</taxon>
        <taxon>Bacillota</taxon>
        <taxon>Bacilli</taxon>
        <taxon>Bacillales</taxon>
        <taxon>Bacillaceae</taxon>
        <taxon>Bacillus</taxon>
    </lineage>
</organism>
<dbReference type="EMBL" id="CP096590">
    <property type="protein sequence ID" value="UPV77791.1"/>
    <property type="molecule type" value="Genomic_DNA"/>
</dbReference>
<evidence type="ECO:0000313" key="1">
    <source>
        <dbReference type="EMBL" id="UPV77791.1"/>
    </source>
</evidence>
<reference evidence="1" key="1">
    <citation type="submission" date="2022-04" db="EMBL/GenBank/DDBJ databases">
        <title>Complete genome of Bacillus.</title>
        <authorList>
            <person name="Kong X."/>
            <person name="Hou M."/>
        </authorList>
    </citation>
    <scope>NUCLEOTIDE SEQUENCE</scope>
    <source>
        <strain evidence="1">A78.1</strain>
    </source>
</reference>
<sequence>MNSALEAGLINALINASATILVGFGVYYFGAKKLEAIKSELSIVSQQRLEMLKRKREIYEDLCKGLQFFITDRVEDADKSKVKALALETYDKLSLWGSDKVCDAADNFFKAVKSPGKDSEEEYKLLLSAMREDLNQNDSTEYKRDYQIVS</sequence>
<dbReference type="Proteomes" id="UP000830837">
    <property type="component" value="Chromosome"/>
</dbReference>
<evidence type="ECO:0000313" key="2">
    <source>
        <dbReference type="Proteomes" id="UP000830837"/>
    </source>
</evidence>
<protein>
    <submittedName>
        <fullName evidence="1">Uncharacterized protein</fullName>
    </submittedName>
</protein>
<proteinExistence type="predicted"/>